<dbReference type="HOGENOM" id="CLU_009475_3_1_7"/>
<feature type="transmembrane region" description="Helical" evidence="6">
    <location>
        <begin position="406"/>
        <end position="425"/>
    </location>
</feature>
<dbReference type="PANTHER" id="PTHR30287:SF1">
    <property type="entry name" value="INNER MEMBRANE PROTEIN"/>
    <property type="match status" value="1"/>
</dbReference>
<feature type="transmembrane region" description="Helical" evidence="6">
    <location>
        <begin position="764"/>
        <end position="795"/>
    </location>
</feature>
<dbReference type="InterPro" id="IPR038766">
    <property type="entry name" value="Membrane_comp_ABC_pdt"/>
</dbReference>
<evidence type="ECO:0000256" key="1">
    <source>
        <dbReference type="ARBA" id="ARBA00004651"/>
    </source>
</evidence>
<reference evidence="8 9" key="1">
    <citation type="journal article" date="2009" name="Stand. Genomic Sci.">
        <title>Complete genome sequence of Desulfomicrobium baculatum type strain (X).</title>
        <authorList>
            <person name="Copeland A."/>
            <person name="Spring S."/>
            <person name="Goker M."/>
            <person name="Schneider S."/>
            <person name="Lapidus A."/>
            <person name="Del Rio T.G."/>
            <person name="Tice H."/>
            <person name="Cheng J.F."/>
            <person name="Chen F."/>
            <person name="Nolan M."/>
            <person name="Bruce D."/>
            <person name="Goodwin L."/>
            <person name="Pitluck S."/>
            <person name="Ivanova N."/>
            <person name="Mavrommatis K."/>
            <person name="Ovchinnikova G."/>
            <person name="Pati A."/>
            <person name="Chen A."/>
            <person name="Palaniappan K."/>
            <person name="Land M."/>
            <person name="Hauser L."/>
            <person name="Chang Y.J."/>
            <person name="Jeffries C.C."/>
            <person name="Meincke L."/>
            <person name="Sims D."/>
            <person name="Brettin T."/>
            <person name="Detter J.C."/>
            <person name="Han C."/>
            <person name="Chain P."/>
            <person name="Bristow J."/>
            <person name="Eisen J.A."/>
            <person name="Markowitz V."/>
            <person name="Hugenholtz P."/>
            <person name="Kyrpides N.C."/>
            <person name="Klenk H.P."/>
            <person name="Lucas S."/>
        </authorList>
    </citation>
    <scope>NUCLEOTIDE SEQUENCE [LARGE SCALE GENOMIC DNA]</scope>
    <source>
        <strain evidence="9">DSM 4028 / VKM B-1378 / X</strain>
    </source>
</reference>
<evidence type="ECO:0000256" key="6">
    <source>
        <dbReference type="SAM" id="Phobius"/>
    </source>
</evidence>
<evidence type="ECO:0000256" key="3">
    <source>
        <dbReference type="ARBA" id="ARBA00022692"/>
    </source>
</evidence>
<keyword evidence="9" id="KW-1185">Reference proteome</keyword>
<evidence type="ECO:0000256" key="5">
    <source>
        <dbReference type="ARBA" id="ARBA00023136"/>
    </source>
</evidence>
<evidence type="ECO:0000259" key="7">
    <source>
        <dbReference type="Pfam" id="PF02687"/>
    </source>
</evidence>
<evidence type="ECO:0000313" key="9">
    <source>
        <dbReference type="Proteomes" id="UP000002216"/>
    </source>
</evidence>
<dbReference type="InterPro" id="IPR003838">
    <property type="entry name" value="ABC3_permease_C"/>
</dbReference>
<dbReference type="RefSeq" id="WP_015773854.1">
    <property type="nucleotide sequence ID" value="NC_013173.1"/>
</dbReference>
<proteinExistence type="predicted"/>
<feature type="transmembrane region" description="Helical" evidence="6">
    <location>
        <begin position="431"/>
        <end position="450"/>
    </location>
</feature>
<dbReference type="AlphaFoldDB" id="C7LVK7"/>
<keyword evidence="2" id="KW-1003">Cell membrane</keyword>
<dbReference type="KEGG" id="dba:Dbac_1671"/>
<accession>C7LVK7</accession>
<feature type="domain" description="ABC3 transporter permease C-terminal" evidence="7">
    <location>
        <begin position="270"/>
        <end position="383"/>
    </location>
</feature>
<dbReference type="GO" id="GO:0005886">
    <property type="term" value="C:plasma membrane"/>
    <property type="evidence" value="ECO:0007669"/>
    <property type="project" value="UniProtKB-SubCell"/>
</dbReference>
<dbReference type="PANTHER" id="PTHR30287">
    <property type="entry name" value="MEMBRANE COMPONENT OF PREDICTED ABC SUPERFAMILY METABOLITE UPTAKE TRANSPORTER"/>
    <property type="match status" value="1"/>
</dbReference>
<feature type="transmembrane region" description="Helical" evidence="6">
    <location>
        <begin position="356"/>
        <end position="385"/>
    </location>
</feature>
<evidence type="ECO:0000313" key="8">
    <source>
        <dbReference type="EMBL" id="ACU89763.1"/>
    </source>
</evidence>
<dbReference type="eggNOG" id="COG3127">
    <property type="taxonomic scope" value="Bacteria"/>
</dbReference>
<organism evidence="8 9">
    <name type="scientific">Desulfomicrobium baculatum (strain DSM 4028 / VKM B-1378 / X)</name>
    <name type="common">Desulfovibrio baculatus</name>
    <dbReference type="NCBI Taxonomy" id="525897"/>
    <lineage>
        <taxon>Bacteria</taxon>
        <taxon>Pseudomonadati</taxon>
        <taxon>Thermodesulfobacteriota</taxon>
        <taxon>Desulfovibrionia</taxon>
        <taxon>Desulfovibrionales</taxon>
        <taxon>Desulfomicrobiaceae</taxon>
        <taxon>Desulfomicrobium</taxon>
    </lineage>
</organism>
<feature type="transmembrane region" description="Helical" evidence="6">
    <location>
        <begin position="311"/>
        <end position="336"/>
    </location>
</feature>
<evidence type="ECO:0000256" key="2">
    <source>
        <dbReference type="ARBA" id="ARBA00022475"/>
    </source>
</evidence>
<feature type="domain" description="ABC3 transporter permease C-terminal" evidence="7">
    <location>
        <begin position="723"/>
        <end position="833"/>
    </location>
</feature>
<gene>
    <name evidence="8" type="ordered locus">Dbac_1671</name>
</gene>
<dbReference type="STRING" id="525897.Dbac_1671"/>
<feature type="transmembrane region" description="Helical" evidence="6">
    <location>
        <begin position="720"/>
        <end position="743"/>
    </location>
</feature>
<sequence>MSTKDMRLALTLCRRELRGGLRGFGVFLGCLFLGVLAISAVGSLGRALEAGLAGDAKAILGGDVSVSLTSRDLSEAEAAYLGGFGDLSRTLSTRTMARAETAAPEQGRSVLIEFKGVDALYPLYGRMELEGGGEVQELLAVRDGLPGAVADRALFTRLGLAVGDEIRVGEVRFALRAVIEREPDRVVEFFSLGPRLMVSASAFGQTGLTQPGSLFRTEYLLRLPGGGAEQAVSRIRADNPDSGWRVRDYMHAAPRIRTVLERLSVDLTLIGLGALLVGGLGIAGGVRGYLGGRLNHMAAMKCMGGSSRVLFVSYLAQVLFLGFVGACAGILAGSLVPWLAGRFFSDVLPIQVRSGIYVAPLLQAALFGLVTTLAFSMPPLFRAVMVRPSGIFRGYVSADMARIPRAAILPTACAFALLALMVFWFAGNTRLSAWFVGGTIMAFVLFKGLARVIRWLAGKAPQLPWPSARIGVANIHRPGSPGVSLVFALGFGLTALVAVVMVNSSLTRALTAELAEEAPDFFFMDIRPDQVERFRALALDTPGVSRLDLRPMIRGRIVRIGDTPVENATVAEDVSWAVRGDRGLSYSVDFPAGSTLLRGEWWQADYAGPPLISLTSDLAKGFGVDLGDTLTVNVLGRNLTGTISSIREVDWRTLAMQFAIIFSPGTLDGAPQTWLGAAYGVDNEESLYARTTQAFPEVAVITIREVLDNAALILTRTVRIFQVMAGVALLAGFLVLAGAFSADQHRRIYDSVIYKVCGATRRDILAILVAEFSLAGLFTGLGSLALGTLTAWGVVQGLLRMQFRPDLAMGILTVLVGVGVSLCMGLLGTWRVLGRKAAPFLRNE</sequence>
<dbReference type="Proteomes" id="UP000002216">
    <property type="component" value="Chromosome"/>
</dbReference>
<dbReference type="EMBL" id="CP001629">
    <property type="protein sequence ID" value="ACU89763.1"/>
    <property type="molecule type" value="Genomic_DNA"/>
</dbReference>
<comment type="subcellular location">
    <subcellularLocation>
        <location evidence="1">Cell membrane</location>
        <topology evidence="1">Multi-pass membrane protein</topology>
    </subcellularLocation>
</comment>
<dbReference type="Pfam" id="PF02687">
    <property type="entry name" value="FtsX"/>
    <property type="match status" value="2"/>
</dbReference>
<name>C7LVK7_DESBD</name>
<evidence type="ECO:0000256" key="4">
    <source>
        <dbReference type="ARBA" id="ARBA00022989"/>
    </source>
</evidence>
<feature type="transmembrane region" description="Helical" evidence="6">
    <location>
        <begin position="483"/>
        <end position="502"/>
    </location>
</feature>
<keyword evidence="4 6" id="KW-1133">Transmembrane helix</keyword>
<keyword evidence="5 6" id="KW-0472">Membrane</keyword>
<dbReference type="OrthoDB" id="9775544at2"/>
<protein>
    <recommendedName>
        <fullName evidence="7">ABC3 transporter permease C-terminal domain-containing protein</fullName>
    </recommendedName>
</protein>
<feature type="transmembrane region" description="Helical" evidence="6">
    <location>
        <begin position="21"/>
        <end position="42"/>
    </location>
</feature>
<keyword evidence="3 6" id="KW-0812">Transmembrane</keyword>
<feature type="transmembrane region" description="Helical" evidence="6">
    <location>
        <begin position="807"/>
        <end position="833"/>
    </location>
</feature>
<feature type="transmembrane region" description="Helical" evidence="6">
    <location>
        <begin position="267"/>
        <end position="290"/>
    </location>
</feature>